<proteinExistence type="predicted"/>
<feature type="region of interest" description="Disordered" evidence="1">
    <location>
        <begin position="32"/>
        <end position="53"/>
    </location>
</feature>
<dbReference type="Proteomes" id="UP000217199">
    <property type="component" value="Unassembled WGS sequence"/>
</dbReference>
<feature type="compositionally biased region" description="Polar residues" evidence="1">
    <location>
        <begin position="252"/>
        <end position="266"/>
    </location>
</feature>
<accession>A0A286UNU3</accession>
<dbReference type="EMBL" id="NBII01000003">
    <property type="protein sequence ID" value="PAV21266.1"/>
    <property type="molecule type" value="Genomic_DNA"/>
</dbReference>
<feature type="region of interest" description="Disordered" evidence="1">
    <location>
        <begin position="205"/>
        <end position="269"/>
    </location>
</feature>
<organism evidence="2 3">
    <name type="scientific">Pyrrhoderma noxium</name>
    <dbReference type="NCBI Taxonomy" id="2282107"/>
    <lineage>
        <taxon>Eukaryota</taxon>
        <taxon>Fungi</taxon>
        <taxon>Dikarya</taxon>
        <taxon>Basidiomycota</taxon>
        <taxon>Agaricomycotina</taxon>
        <taxon>Agaricomycetes</taxon>
        <taxon>Hymenochaetales</taxon>
        <taxon>Hymenochaetaceae</taxon>
        <taxon>Pyrrhoderma</taxon>
    </lineage>
</organism>
<evidence type="ECO:0000313" key="2">
    <source>
        <dbReference type="EMBL" id="PAV21266.1"/>
    </source>
</evidence>
<protein>
    <submittedName>
        <fullName evidence="2">Uncharacterized protein</fullName>
    </submittedName>
</protein>
<keyword evidence="3" id="KW-1185">Reference proteome</keyword>
<dbReference type="OrthoDB" id="3211926at2759"/>
<reference evidence="2 3" key="1">
    <citation type="journal article" date="2017" name="Mol. Ecol.">
        <title>Comparative and population genomic landscape of Phellinus noxius: A hypervariable fungus causing root rot in trees.</title>
        <authorList>
            <person name="Chung C.L."/>
            <person name="Lee T.J."/>
            <person name="Akiba M."/>
            <person name="Lee H.H."/>
            <person name="Kuo T.H."/>
            <person name="Liu D."/>
            <person name="Ke H.M."/>
            <person name="Yokoi T."/>
            <person name="Roa M.B."/>
            <person name="Lu M.J."/>
            <person name="Chang Y.Y."/>
            <person name="Ann P.J."/>
            <person name="Tsai J.N."/>
            <person name="Chen C.Y."/>
            <person name="Tzean S.S."/>
            <person name="Ota Y."/>
            <person name="Hattori T."/>
            <person name="Sahashi N."/>
            <person name="Liou R.F."/>
            <person name="Kikuchi T."/>
            <person name="Tsai I.J."/>
        </authorList>
    </citation>
    <scope>NUCLEOTIDE SEQUENCE [LARGE SCALE GENOMIC DNA]</scope>
    <source>
        <strain evidence="2 3">FFPRI411160</strain>
    </source>
</reference>
<sequence length="306" mass="34036">MTRDSTSTRRAPLEPLPLSYFIPLDNILTGSSLGSNPISKRSPGSDLLLSPTKRRILRQEGVLNNSGPRTRSKQSKKTYDYDKITYSPENINAHVSIGHNYPHSHSMGSDLFQQAQQTLDEGFRTKSTPSRSPYRASPRLLSKDYEMSYYDTSLSTPRGPPPVPDRQSIHYPGFDVYYDPHASLPSRSSRLATIMRSLNLDKEGTKENIKAERKSKKSASSSVATGGLPEGYCLPSPKSSPLRSTPRRVSATRISKTPGPQRTYYTSPRVLQDAKRLGVRYGPCDRLSGKQALELEVNEVCSDDEP</sequence>
<comment type="caution">
    <text evidence="2">The sequence shown here is derived from an EMBL/GenBank/DDBJ whole genome shotgun (WGS) entry which is preliminary data.</text>
</comment>
<dbReference type="AlphaFoldDB" id="A0A286UNU3"/>
<evidence type="ECO:0000256" key="1">
    <source>
        <dbReference type="SAM" id="MobiDB-lite"/>
    </source>
</evidence>
<evidence type="ECO:0000313" key="3">
    <source>
        <dbReference type="Proteomes" id="UP000217199"/>
    </source>
</evidence>
<gene>
    <name evidence="2" type="ORF">PNOK_0389300</name>
</gene>
<feature type="region of interest" description="Disordered" evidence="1">
    <location>
        <begin position="60"/>
        <end position="79"/>
    </location>
</feature>
<dbReference type="InParanoid" id="A0A286UNU3"/>
<name>A0A286UNU3_9AGAM</name>